<proteinExistence type="predicted"/>
<dbReference type="OrthoDB" id="27325at2759"/>
<gene>
    <name evidence="1" type="ORF">CALMAC_LOCUS21213</name>
</gene>
<dbReference type="AlphaFoldDB" id="A0A653DWX0"/>
<dbReference type="EMBL" id="CAACVG010015728">
    <property type="protein sequence ID" value="VEN64758.1"/>
    <property type="molecule type" value="Genomic_DNA"/>
</dbReference>
<evidence type="ECO:0000313" key="2">
    <source>
        <dbReference type="Proteomes" id="UP000410492"/>
    </source>
</evidence>
<keyword evidence="2" id="KW-1185">Reference proteome</keyword>
<accession>A0A653DWX0</accession>
<reference evidence="1 2" key="1">
    <citation type="submission" date="2019-01" db="EMBL/GenBank/DDBJ databases">
        <authorList>
            <person name="Sayadi A."/>
        </authorList>
    </citation>
    <scope>NUCLEOTIDE SEQUENCE [LARGE SCALE GENOMIC DNA]</scope>
</reference>
<name>A0A653DWX0_CALMS</name>
<protein>
    <submittedName>
        <fullName evidence="1">Uncharacterized protein</fullName>
    </submittedName>
</protein>
<evidence type="ECO:0000313" key="1">
    <source>
        <dbReference type="EMBL" id="VEN64758.1"/>
    </source>
</evidence>
<dbReference type="Proteomes" id="UP000410492">
    <property type="component" value="Unassembled WGS sequence"/>
</dbReference>
<organism evidence="1 2">
    <name type="scientific">Callosobruchus maculatus</name>
    <name type="common">Southern cowpea weevil</name>
    <name type="synonym">Pulse bruchid</name>
    <dbReference type="NCBI Taxonomy" id="64391"/>
    <lineage>
        <taxon>Eukaryota</taxon>
        <taxon>Metazoa</taxon>
        <taxon>Ecdysozoa</taxon>
        <taxon>Arthropoda</taxon>
        <taxon>Hexapoda</taxon>
        <taxon>Insecta</taxon>
        <taxon>Pterygota</taxon>
        <taxon>Neoptera</taxon>
        <taxon>Endopterygota</taxon>
        <taxon>Coleoptera</taxon>
        <taxon>Polyphaga</taxon>
        <taxon>Cucujiformia</taxon>
        <taxon>Chrysomeloidea</taxon>
        <taxon>Chrysomelidae</taxon>
        <taxon>Bruchinae</taxon>
        <taxon>Bruchini</taxon>
        <taxon>Callosobruchus</taxon>
    </lineage>
</organism>
<sequence length="122" mass="14045">MVEKNHKNLATLLWTDTSAQNLYDSHAAVRSTFLVHVLLTSFSFFHRVAAFALQLSTILDFSFPAKKVCPDNSTSEFDILIVFCCARVKHRSWLCKVRNGISESRELYDVFIFPLFLISYAY</sequence>